<dbReference type="InterPro" id="IPR010127">
    <property type="entry name" value="Phasin_subfam-1"/>
</dbReference>
<proteinExistence type="predicted"/>
<name>A0A1K0JNB5_CUPNE</name>
<dbReference type="AlphaFoldDB" id="A0A1K0JNB5"/>
<sequence>MILTPEQVAAAQKANLETLFGLTTKAFEGVEKLVELNLQVVKTTFAESVDNAKKALSAKDAQELLAIQAAAVQPVAEKTLAYTRHLYEIASETQSEFTKVAEAQLAEGSKNVQALVENLAKNAPAGSESTVAIVKSAISAANNAYESVQKATKQAVEIAETNFQAAATAATKAAQQASATARTATAKKTTAA</sequence>
<dbReference type="RefSeq" id="WP_018310353.1">
    <property type="nucleotide sequence ID" value="NZ_FMSH01000480.1"/>
</dbReference>
<evidence type="ECO:0000259" key="1">
    <source>
        <dbReference type="Pfam" id="PF09361"/>
    </source>
</evidence>
<dbReference type="InterPro" id="IPR018968">
    <property type="entry name" value="Phasin"/>
</dbReference>
<organism evidence="2">
    <name type="scientific">Cupriavidus necator</name>
    <name type="common">Alcaligenes eutrophus</name>
    <name type="synonym">Ralstonia eutropha</name>
    <dbReference type="NCBI Taxonomy" id="106590"/>
    <lineage>
        <taxon>Bacteria</taxon>
        <taxon>Pseudomonadati</taxon>
        <taxon>Pseudomonadota</taxon>
        <taxon>Betaproteobacteria</taxon>
        <taxon>Burkholderiales</taxon>
        <taxon>Burkholderiaceae</taxon>
        <taxon>Cupriavidus</taxon>
    </lineage>
</organism>
<protein>
    <submittedName>
        <fullName evidence="2">Granule protein PhaP</fullName>
    </submittedName>
</protein>
<accession>A0A1K0JNB5</accession>
<dbReference type="EMBL" id="FMSH01000480">
    <property type="protein sequence ID" value="SCU94817.1"/>
    <property type="molecule type" value="Genomic_DNA"/>
</dbReference>
<gene>
    <name evidence="2" type="primary">phaP</name>
    <name evidence="2" type="ORF">CNECB9_5300005</name>
</gene>
<reference evidence="2" key="1">
    <citation type="submission" date="2016-09" db="EMBL/GenBank/DDBJ databases">
        <authorList>
            <person name="Capua I."/>
            <person name="De Benedictis P."/>
            <person name="Joannis T."/>
            <person name="Lombin L.H."/>
            <person name="Cattoli G."/>
        </authorList>
    </citation>
    <scope>NUCLEOTIDE SEQUENCE</scope>
    <source>
        <strain evidence="2">B9</strain>
    </source>
</reference>
<feature type="domain" description="Phasin" evidence="1">
    <location>
        <begin position="6"/>
        <end position="104"/>
    </location>
</feature>
<evidence type="ECO:0000313" key="2">
    <source>
        <dbReference type="EMBL" id="SCU94817.1"/>
    </source>
</evidence>
<dbReference type="NCBIfam" id="TIGR01841">
    <property type="entry name" value="phasin"/>
    <property type="match status" value="1"/>
</dbReference>
<dbReference type="Pfam" id="PF09361">
    <property type="entry name" value="Phasin_2"/>
    <property type="match status" value="1"/>
</dbReference>